<dbReference type="GO" id="GO:0050667">
    <property type="term" value="P:homocysteine metabolic process"/>
    <property type="evidence" value="ECO:0007669"/>
    <property type="project" value="TreeGrafter"/>
</dbReference>
<dbReference type="EMBL" id="CP003360">
    <property type="protein sequence ID" value="AFM27394.1"/>
    <property type="molecule type" value="Genomic_DNA"/>
</dbReference>
<evidence type="ECO:0000256" key="2">
    <source>
        <dbReference type="ARBA" id="ARBA00023285"/>
    </source>
</evidence>
<dbReference type="GO" id="GO:0046653">
    <property type="term" value="P:tetrahydrofolate metabolic process"/>
    <property type="evidence" value="ECO:0007669"/>
    <property type="project" value="TreeGrafter"/>
</dbReference>
<dbReference type="AlphaFoldDB" id="I4CCV3"/>
<dbReference type="Pfam" id="PF02310">
    <property type="entry name" value="B12-binding"/>
    <property type="match status" value="1"/>
</dbReference>
<dbReference type="GO" id="GO:0005829">
    <property type="term" value="C:cytosol"/>
    <property type="evidence" value="ECO:0007669"/>
    <property type="project" value="TreeGrafter"/>
</dbReference>
<dbReference type="InterPro" id="IPR036594">
    <property type="entry name" value="Meth_synthase_dom"/>
</dbReference>
<dbReference type="PANTHER" id="PTHR45833">
    <property type="entry name" value="METHIONINE SYNTHASE"/>
    <property type="match status" value="1"/>
</dbReference>
<gene>
    <name evidence="5" type="ordered locus">Desti_4775</name>
</gene>
<evidence type="ECO:0000313" key="6">
    <source>
        <dbReference type="Proteomes" id="UP000006055"/>
    </source>
</evidence>
<protein>
    <submittedName>
        <fullName evidence="5">Putative cobalamin binding protein</fullName>
    </submittedName>
</protein>
<dbReference type="PANTHER" id="PTHR45833:SF1">
    <property type="entry name" value="METHIONINE SYNTHASE"/>
    <property type="match status" value="1"/>
</dbReference>
<dbReference type="SMART" id="SM01018">
    <property type="entry name" value="B12-binding_2"/>
    <property type="match status" value="1"/>
</dbReference>
<dbReference type="KEGG" id="dti:Desti_4775"/>
<dbReference type="SUPFAM" id="SSF47644">
    <property type="entry name" value="Methionine synthase domain"/>
    <property type="match status" value="1"/>
</dbReference>
<organism evidence="5 6">
    <name type="scientific">Desulfomonile tiedjei (strain ATCC 49306 / DSM 6799 / DCB-1)</name>
    <dbReference type="NCBI Taxonomy" id="706587"/>
    <lineage>
        <taxon>Bacteria</taxon>
        <taxon>Pseudomonadati</taxon>
        <taxon>Thermodesulfobacteriota</taxon>
        <taxon>Desulfomonilia</taxon>
        <taxon>Desulfomonilales</taxon>
        <taxon>Desulfomonilaceae</taxon>
        <taxon>Desulfomonile</taxon>
    </lineage>
</organism>
<accession>I4CCV3</accession>
<dbReference type="InterPro" id="IPR003759">
    <property type="entry name" value="Cbl-bd_cap"/>
</dbReference>
<feature type="domain" description="B12-binding" evidence="3">
    <location>
        <begin position="106"/>
        <end position="231"/>
    </location>
</feature>
<keyword evidence="1" id="KW-0479">Metal-binding</keyword>
<dbReference type="Proteomes" id="UP000006055">
    <property type="component" value="Chromosome"/>
</dbReference>
<keyword evidence="2" id="KW-0170">Cobalt</keyword>
<keyword evidence="6" id="KW-1185">Reference proteome</keyword>
<dbReference type="Gene3D" id="3.40.50.280">
    <property type="entry name" value="Cobalamin-binding domain"/>
    <property type="match status" value="1"/>
</dbReference>
<dbReference type="GO" id="GO:0031419">
    <property type="term" value="F:cobalamin binding"/>
    <property type="evidence" value="ECO:0007669"/>
    <property type="project" value="InterPro"/>
</dbReference>
<name>I4CCV3_DESTA</name>
<dbReference type="SUPFAM" id="SSF52242">
    <property type="entry name" value="Cobalamin (vitamin B12)-binding domain"/>
    <property type="match status" value="1"/>
</dbReference>
<evidence type="ECO:0000256" key="1">
    <source>
        <dbReference type="ARBA" id="ARBA00022723"/>
    </source>
</evidence>
<evidence type="ECO:0000313" key="5">
    <source>
        <dbReference type="EMBL" id="AFM27394.1"/>
    </source>
</evidence>
<dbReference type="InterPro" id="IPR036724">
    <property type="entry name" value="Cobalamin-bd_sf"/>
</dbReference>
<dbReference type="STRING" id="706587.Desti_4775"/>
<dbReference type="PROSITE" id="PS51332">
    <property type="entry name" value="B12_BINDING"/>
    <property type="match status" value="1"/>
</dbReference>
<dbReference type="Pfam" id="PF02607">
    <property type="entry name" value="B12-binding_2"/>
    <property type="match status" value="1"/>
</dbReference>
<dbReference type="PROSITE" id="PS51337">
    <property type="entry name" value="B12_BINDING_NTER"/>
    <property type="match status" value="1"/>
</dbReference>
<feature type="domain" description="B12-binding N-terminal" evidence="4">
    <location>
        <begin position="12"/>
        <end position="105"/>
    </location>
</feature>
<dbReference type="GO" id="GO:0008705">
    <property type="term" value="F:methionine synthase activity"/>
    <property type="evidence" value="ECO:0007669"/>
    <property type="project" value="TreeGrafter"/>
</dbReference>
<reference evidence="6" key="1">
    <citation type="submission" date="2012-06" db="EMBL/GenBank/DDBJ databases">
        <title>Complete sequence of chromosome of Desulfomonile tiedjei DSM 6799.</title>
        <authorList>
            <person name="Lucas S."/>
            <person name="Copeland A."/>
            <person name="Lapidus A."/>
            <person name="Glavina del Rio T."/>
            <person name="Dalin E."/>
            <person name="Tice H."/>
            <person name="Bruce D."/>
            <person name="Goodwin L."/>
            <person name="Pitluck S."/>
            <person name="Peters L."/>
            <person name="Ovchinnikova G."/>
            <person name="Zeytun A."/>
            <person name="Lu M."/>
            <person name="Kyrpides N."/>
            <person name="Mavromatis K."/>
            <person name="Ivanova N."/>
            <person name="Brettin T."/>
            <person name="Detter J.C."/>
            <person name="Han C."/>
            <person name="Larimer F."/>
            <person name="Land M."/>
            <person name="Hauser L."/>
            <person name="Markowitz V."/>
            <person name="Cheng J.-F."/>
            <person name="Hugenholtz P."/>
            <person name="Woyke T."/>
            <person name="Wu D."/>
            <person name="Spring S."/>
            <person name="Schroeder M."/>
            <person name="Brambilla E."/>
            <person name="Klenk H.-P."/>
            <person name="Eisen J.A."/>
        </authorList>
    </citation>
    <scope>NUCLEOTIDE SEQUENCE [LARGE SCALE GENOMIC DNA]</scope>
    <source>
        <strain evidence="6">ATCC 49306 / DSM 6799 / DCB-1</strain>
    </source>
</reference>
<dbReference type="InterPro" id="IPR006158">
    <property type="entry name" value="Cobalamin-bd"/>
</dbReference>
<evidence type="ECO:0000259" key="4">
    <source>
        <dbReference type="PROSITE" id="PS51337"/>
    </source>
</evidence>
<dbReference type="HOGENOM" id="CLU_082102_1_0_7"/>
<proteinExistence type="predicted"/>
<dbReference type="GO" id="GO:0046872">
    <property type="term" value="F:metal ion binding"/>
    <property type="evidence" value="ECO:0007669"/>
    <property type="project" value="UniProtKB-KW"/>
</dbReference>
<dbReference type="eggNOG" id="COG5012">
    <property type="taxonomic scope" value="Bacteria"/>
</dbReference>
<sequence>MMSKGCDAMVSEKIEEPLAPEMEELATLVAELREQEALSSIESYLSANTSPEEILSACEKGMRLVGLMHEEGQYFISGLIMAGEIMRQAVDLLRPVMIKERSGRNRGRVLLGTIEGDIHDIGKNLFRDLLECHGFTVLDLGVDVSPEEFLRAKDEFKPHLVAVSVLITDSFPHLQKLIGLFKERSLASQDRPVILIGGGQVDEMVFNITGSDYWASDAFSGVCLCQKLIPE</sequence>
<evidence type="ECO:0000259" key="3">
    <source>
        <dbReference type="PROSITE" id="PS51332"/>
    </source>
</evidence>
<dbReference type="Gene3D" id="1.10.1240.10">
    <property type="entry name" value="Methionine synthase domain"/>
    <property type="match status" value="1"/>
</dbReference>
<dbReference type="InterPro" id="IPR050554">
    <property type="entry name" value="Met_Synthase/Corrinoid"/>
</dbReference>